<accession>A0ABP7QCR5</accession>
<dbReference type="Gene3D" id="2.60.120.180">
    <property type="match status" value="1"/>
</dbReference>
<evidence type="ECO:0000259" key="15">
    <source>
        <dbReference type="PROSITE" id="PS51761"/>
    </source>
</evidence>
<feature type="transmembrane region" description="Helical" evidence="13">
    <location>
        <begin position="33"/>
        <end position="51"/>
    </location>
</feature>
<evidence type="ECO:0000256" key="7">
    <source>
        <dbReference type="ARBA" id="ARBA00023277"/>
    </source>
</evidence>
<evidence type="ECO:0000256" key="4">
    <source>
        <dbReference type="ARBA" id="ARBA00022651"/>
    </source>
</evidence>
<protein>
    <recommendedName>
        <fullName evidence="3 10">Endo-1,4-beta-xylanase</fullName>
        <ecNumber evidence="3 10">3.2.1.8</ecNumber>
    </recommendedName>
</protein>
<feature type="domain" description="CBM2" evidence="14">
    <location>
        <begin position="253"/>
        <end position="345"/>
    </location>
</feature>
<evidence type="ECO:0000313" key="16">
    <source>
        <dbReference type="EMBL" id="GAA3979909.1"/>
    </source>
</evidence>
<keyword evidence="9 10" id="KW-0624">Polysaccharide degradation</keyword>
<keyword evidence="13" id="KW-1133">Transmembrane helix</keyword>
<evidence type="ECO:0000256" key="13">
    <source>
        <dbReference type="SAM" id="Phobius"/>
    </source>
</evidence>
<evidence type="ECO:0000256" key="8">
    <source>
        <dbReference type="ARBA" id="ARBA00023295"/>
    </source>
</evidence>
<evidence type="ECO:0000256" key="3">
    <source>
        <dbReference type="ARBA" id="ARBA00012590"/>
    </source>
</evidence>
<organism evidence="16 17">
    <name type="scientific">Streptomyces plumbiresistens</name>
    <dbReference type="NCBI Taxonomy" id="511811"/>
    <lineage>
        <taxon>Bacteria</taxon>
        <taxon>Bacillati</taxon>
        <taxon>Actinomycetota</taxon>
        <taxon>Actinomycetes</taxon>
        <taxon>Kitasatosporales</taxon>
        <taxon>Streptomycetaceae</taxon>
        <taxon>Streptomyces</taxon>
    </lineage>
</organism>
<keyword evidence="8 10" id="KW-0326">Glycosidase</keyword>
<dbReference type="PROSITE" id="PS51761">
    <property type="entry name" value="GH11_3"/>
    <property type="match status" value="1"/>
</dbReference>
<keyword evidence="4 10" id="KW-0858">Xylan degradation</keyword>
<dbReference type="EMBL" id="BAAAZX010000002">
    <property type="protein sequence ID" value="GAA3979909.1"/>
    <property type="molecule type" value="Genomic_DNA"/>
</dbReference>
<evidence type="ECO:0000256" key="12">
    <source>
        <dbReference type="SAM" id="MobiDB-lite"/>
    </source>
</evidence>
<evidence type="ECO:0000256" key="9">
    <source>
        <dbReference type="ARBA" id="ARBA00023326"/>
    </source>
</evidence>
<evidence type="ECO:0000313" key="17">
    <source>
        <dbReference type="Proteomes" id="UP001500456"/>
    </source>
</evidence>
<evidence type="ECO:0000256" key="2">
    <source>
        <dbReference type="ARBA" id="ARBA00004851"/>
    </source>
</evidence>
<dbReference type="InterPro" id="IPR018208">
    <property type="entry name" value="GH11_AS_1"/>
</dbReference>
<dbReference type="SUPFAM" id="SSF49899">
    <property type="entry name" value="Concanavalin A-like lectins/glucanases"/>
    <property type="match status" value="1"/>
</dbReference>
<dbReference type="InterPro" id="IPR008965">
    <property type="entry name" value="CBM2/CBM3_carb-bd_dom_sf"/>
</dbReference>
<keyword evidence="13" id="KW-0812">Transmembrane</keyword>
<proteinExistence type="inferred from homology"/>
<dbReference type="InterPro" id="IPR001137">
    <property type="entry name" value="Glyco_hydro_11"/>
</dbReference>
<keyword evidence="13" id="KW-0472">Membrane</keyword>
<dbReference type="InterPro" id="IPR012291">
    <property type="entry name" value="CBM2_carb-bd_dom_sf"/>
</dbReference>
<dbReference type="SMART" id="SM00637">
    <property type="entry name" value="CBD_II"/>
    <property type="match status" value="1"/>
</dbReference>
<keyword evidence="6 10" id="KW-0378">Hydrolase</keyword>
<dbReference type="PRINTS" id="PR00911">
    <property type="entry name" value="GLHYDRLASE11"/>
</dbReference>
<sequence>MNDAPAAAPSTANPTNQGNRNHGRFRPFTRFKLLISSACAIVMVAVAAMAMPGTAHADTVVNTNQTGTNNGYYYSFWTDAPGTVSMNLGSGGNYSTTWSNTGNFVAGKGWSTGSRRTVTYSGTFNPSGNAYLTLYGWMSNPLVEYYIVDNWGTYRPTGTYMGTVSSDGGTYDIYKTTRYNAPSVEGTRTFDQYWSVRQSKRTGGTITTGNHFDAWTRAGMPLGSFNYYMIMATEGYQSSGNSNITVGGTTGGGGGSGSGCTASLSAGQQWSDRYNLNVSVSGSSNWTVTMNVPSPAKVLSTWNTSASYPSAQVLTAKPNGSGNTFGVTIQPNGNWTWPTVSCSTG</sequence>
<comment type="catalytic activity">
    <reaction evidence="1 10 11">
        <text>Endohydrolysis of (1-&gt;4)-beta-D-xylosidic linkages in xylans.</text>
        <dbReference type="EC" id="3.2.1.8"/>
    </reaction>
</comment>
<evidence type="ECO:0000256" key="1">
    <source>
        <dbReference type="ARBA" id="ARBA00000681"/>
    </source>
</evidence>
<dbReference type="PROSITE" id="PS00777">
    <property type="entry name" value="GH11_2"/>
    <property type="match status" value="1"/>
</dbReference>
<dbReference type="GO" id="GO:0016787">
    <property type="term" value="F:hydrolase activity"/>
    <property type="evidence" value="ECO:0007669"/>
    <property type="project" value="UniProtKB-KW"/>
</dbReference>
<name>A0ABP7QCR5_9ACTN</name>
<comment type="caution">
    <text evidence="16">The sequence shown here is derived from an EMBL/GenBank/DDBJ whole genome shotgun (WGS) entry which is preliminary data.</text>
</comment>
<feature type="region of interest" description="Disordered" evidence="12">
    <location>
        <begin position="1"/>
        <end position="23"/>
    </location>
</feature>
<keyword evidence="7 10" id="KW-0119">Carbohydrate metabolism</keyword>
<dbReference type="InterPro" id="IPR001919">
    <property type="entry name" value="CBD2"/>
</dbReference>
<evidence type="ECO:0000256" key="11">
    <source>
        <dbReference type="RuleBase" id="RU362015"/>
    </source>
</evidence>
<dbReference type="InterPro" id="IPR033119">
    <property type="entry name" value="GH11_AS_2"/>
</dbReference>
<evidence type="ECO:0000256" key="10">
    <source>
        <dbReference type="PROSITE-ProRule" id="PRU01097"/>
    </source>
</evidence>
<dbReference type="EC" id="3.2.1.8" evidence="3 10"/>
<gene>
    <name evidence="16" type="ORF">GCM10022232_09930</name>
</gene>
<dbReference type="SUPFAM" id="SSF49384">
    <property type="entry name" value="Carbohydrate-binding domain"/>
    <property type="match status" value="1"/>
</dbReference>
<evidence type="ECO:0000256" key="5">
    <source>
        <dbReference type="ARBA" id="ARBA00022729"/>
    </source>
</evidence>
<comment type="pathway">
    <text evidence="2 10 11">Glycan degradation; xylan degradation.</text>
</comment>
<dbReference type="InterPro" id="IPR033123">
    <property type="entry name" value="GH11_dom"/>
</dbReference>
<dbReference type="Proteomes" id="UP001500456">
    <property type="component" value="Unassembled WGS sequence"/>
</dbReference>
<feature type="domain" description="GH11" evidence="15">
    <location>
        <begin position="60"/>
        <end position="247"/>
    </location>
</feature>
<keyword evidence="5" id="KW-0732">Signal</keyword>
<dbReference type="InterPro" id="IPR013319">
    <property type="entry name" value="GH11/12"/>
</dbReference>
<dbReference type="PANTHER" id="PTHR46828:SF2">
    <property type="entry name" value="ENDO-1,4-BETA-XYLANASE A-RELATED"/>
    <property type="match status" value="1"/>
</dbReference>
<dbReference type="Pfam" id="PF00457">
    <property type="entry name" value="Glyco_hydro_11"/>
    <property type="match status" value="1"/>
</dbReference>
<evidence type="ECO:0000256" key="6">
    <source>
        <dbReference type="ARBA" id="ARBA00022801"/>
    </source>
</evidence>
<dbReference type="Gene3D" id="2.60.40.290">
    <property type="match status" value="1"/>
</dbReference>
<reference evidence="17" key="1">
    <citation type="journal article" date="2019" name="Int. J. Syst. Evol. Microbiol.">
        <title>The Global Catalogue of Microorganisms (GCM) 10K type strain sequencing project: providing services to taxonomists for standard genome sequencing and annotation.</title>
        <authorList>
            <consortium name="The Broad Institute Genomics Platform"/>
            <consortium name="The Broad Institute Genome Sequencing Center for Infectious Disease"/>
            <person name="Wu L."/>
            <person name="Ma J."/>
        </authorList>
    </citation>
    <scope>NUCLEOTIDE SEQUENCE [LARGE SCALE GENOMIC DNA]</scope>
    <source>
        <strain evidence="17">JCM 16924</strain>
    </source>
</reference>
<dbReference type="PANTHER" id="PTHR46828">
    <property type="entry name" value="ENDO-1,4-BETA-XYLANASE A-RELATED"/>
    <property type="match status" value="1"/>
</dbReference>
<comment type="similarity">
    <text evidence="10 11">Belongs to the glycosyl hydrolase 11 (cellulase G) family.</text>
</comment>
<dbReference type="PROSITE" id="PS00776">
    <property type="entry name" value="GH11_1"/>
    <property type="match status" value="1"/>
</dbReference>
<feature type="active site" description="Nucleophile" evidence="10">
    <location>
        <position position="144"/>
    </location>
</feature>
<keyword evidence="17" id="KW-1185">Reference proteome</keyword>
<feature type="compositionally biased region" description="Low complexity" evidence="12">
    <location>
        <begin position="1"/>
        <end position="16"/>
    </location>
</feature>
<evidence type="ECO:0000259" key="14">
    <source>
        <dbReference type="PROSITE" id="PS51173"/>
    </source>
</evidence>
<dbReference type="InterPro" id="IPR013320">
    <property type="entry name" value="ConA-like_dom_sf"/>
</dbReference>
<dbReference type="PROSITE" id="PS51173">
    <property type="entry name" value="CBM2"/>
    <property type="match status" value="1"/>
</dbReference>
<feature type="active site" description="Proton donor" evidence="10">
    <location>
        <position position="234"/>
    </location>
</feature>